<proteinExistence type="predicted"/>
<sequence>MKPIRSFICTTNQLEGLIKEVKLRLKVIEFFVSLGTFQGGYLVLKGLEE</sequence>
<dbReference type="EMBL" id="LWLG01000014">
    <property type="protein sequence ID" value="OAQ20226.1"/>
    <property type="molecule type" value="Genomic_DNA"/>
</dbReference>
<organism evidence="1 2">
    <name type="scientific">Thermosulfurimonas dismutans</name>
    <dbReference type="NCBI Taxonomy" id="999894"/>
    <lineage>
        <taxon>Bacteria</taxon>
        <taxon>Pseudomonadati</taxon>
        <taxon>Thermodesulfobacteriota</taxon>
        <taxon>Thermodesulfobacteria</taxon>
        <taxon>Thermodesulfobacteriales</taxon>
        <taxon>Thermodesulfobacteriaceae</taxon>
        <taxon>Thermosulfurimonas</taxon>
    </lineage>
</organism>
<accession>A0A179D2E9</accession>
<name>A0A179D2E9_9BACT</name>
<gene>
    <name evidence="1" type="ORF">TDIS_1728</name>
</gene>
<dbReference type="Proteomes" id="UP000078390">
    <property type="component" value="Unassembled WGS sequence"/>
</dbReference>
<evidence type="ECO:0000313" key="2">
    <source>
        <dbReference type="Proteomes" id="UP000078390"/>
    </source>
</evidence>
<reference evidence="1 2" key="1">
    <citation type="submission" date="2016-04" db="EMBL/GenBank/DDBJ databases">
        <title>Genome analysis of Thermosulfurimonas dismutans, the first thermophilic sulfur-disproportionating bacterium of the phylum Thermodesulfobacteria.</title>
        <authorList>
            <person name="Mardanov A.V."/>
            <person name="Beletsky A.V."/>
            <person name="Kadnikov V.V."/>
            <person name="Slobodkin A.I."/>
            <person name="Ravin N.V."/>
        </authorList>
    </citation>
    <scope>NUCLEOTIDE SEQUENCE [LARGE SCALE GENOMIC DNA]</scope>
    <source>
        <strain evidence="1 2">S95</strain>
    </source>
</reference>
<evidence type="ECO:0000313" key="1">
    <source>
        <dbReference type="EMBL" id="OAQ20226.1"/>
    </source>
</evidence>
<dbReference type="RefSeq" id="WP_153303812.1">
    <property type="nucleotide sequence ID" value="NZ_LWLG01000014.1"/>
</dbReference>
<comment type="caution">
    <text evidence="1">The sequence shown here is derived from an EMBL/GenBank/DDBJ whole genome shotgun (WGS) entry which is preliminary data.</text>
</comment>
<dbReference type="AlphaFoldDB" id="A0A179D2E9"/>
<dbReference type="OrthoDB" id="9779930at2"/>
<keyword evidence="2" id="KW-1185">Reference proteome</keyword>
<dbReference type="STRING" id="999894.TDIS_1728"/>
<protein>
    <submittedName>
        <fullName evidence="1">Uncharacterized protein</fullName>
    </submittedName>
</protein>